<feature type="transmembrane region" description="Helical" evidence="1">
    <location>
        <begin position="157"/>
        <end position="175"/>
    </location>
</feature>
<evidence type="ECO:0000259" key="2">
    <source>
        <dbReference type="Pfam" id="PF02517"/>
    </source>
</evidence>
<feature type="domain" description="CAAX prenyl protease 2/Lysostaphin resistance protein A-like" evidence="2">
    <location>
        <begin position="160"/>
        <end position="250"/>
    </location>
</feature>
<dbReference type="InterPro" id="IPR052710">
    <property type="entry name" value="CAAX_protease"/>
</dbReference>
<feature type="transmembrane region" description="Helical" evidence="1">
    <location>
        <begin position="83"/>
        <end position="104"/>
    </location>
</feature>
<dbReference type="GO" id="GO:0080120">
    <property type="term" value="P:CAAX-box protein maturation"/>
    <property type="evidence" value="ECO:0007669"/>
    <property type="project" value="UniProtKB-ARBA"/>
</dbReference>
<dbReference type="Pfam" id="PF02517">
    <property type="entry name" value="Rce1-like"/>
    <property type="match status" value="1"/>
</dbReference>
<feature type="transmembrane region" description="Helical" evidence="1">
    <location>
        <begin position="29"/>
        <end position="47"/>
    </location>
</feature>
<organism evidence="3 4">
    <name type="scientific">Tessaracoccus oleiagri</name>
    <dbReference type="NCBI Taxonomy" id="686624"/>
    <lineage>
        <taxon>Bacteria</taxon>
        <taxon>Bacillati</taxon>
        <taxon>Actinomycetota</taxon>
        <taxon>Actinomycetes</taxon>
        <taxon>Propionibacteriales</taxon>
        <taxon>Propionibacteriaceae</taxon>
        <taxon>Tessaracoccus</taxon>
    </lineage>
</organism>
<dbReference type="OrthoDB" id="2680086at2"/>
<keyword evidence="1" id="KW-0472">Membrane</keyword>
<keyword evidence="1" id="KW-0812">Transmembrane</keyword>
<dbReference type="STRING" id="686624.SAMN04488242_2014"/>
<proteinExistence type="predicted"/>
<sequence length="304" mass="32815">MSETILHQGPPEDPPSGVTYPLVLRPAQLFRLAFGVLTALAGFVVVVRFVSEVVLRIGFLLRGGGDYAAYAASALAYELPEGLLAGHLGLASLTLVVLAIMRFLHGRAPRWTFSVQPGMRWRYLLVTLGIAFVVLNGMLWLSFLWTGAPEFNSGQLYAGWFVLVVLISSPLQALAEEVFFRGYVLQAMGSASGRAWVGIVGSALLFALMHGVQNPALFVHRFAFGIVAGWLVVATGGLEAGIAAHVINNLGAFGYAIFTTSVADARAIQSITWGKAAWDILTFTVFALVAWWMGRRMRVATTTP</sequence>
<evidence type="ECO:0000313" key="4">
    <source>
        <dbReference type="Proteomes" id="UP000199475"/>
    </source>
</evidence>
<dbReference type="InterPro" id="IPR003675">
    <property type="entry name" value="Rce1/LyrA-like_dom"/>
</dbReference>
<feature type="transmembrane region" description="Helical" evidence="1">
    <location>
        <begin position="59"/>
        <end position="77"/>
    </location>
</feature>
<feature type="transmembrane region" description="Helical" evidence="1">
    <location>
        <begin position="195"/>
        <end position="212"/>
    </location>
</feature>
<protein>
    <recommendedName>
        <fullName evidence="2">CAAX prenyl protease 2/Lysostaphin resistance protein A-like domain-containing protein</fullName>
    </recommendedName>
</protein>
<dbReference type="Proteomes" id="UP000199475">
    <property type="component" value="Unassembled WGS sequence"/>
</dbReference>
<keyword evidence="1" id="KW-1133">Transmembrane helix</keyword>
<dbReference type="PANTHER" id="PTHR36435">
    <property type="entry name" value="SLR1288 PROTEIN"/>
    <property type="match status" value="1"/>
</dbReference>
<accession>A0A1G9L4Z0</accession>
<evidence type="ECO:0000313" key="3">
    <source>
        <dbReference type="EMBL" id="SDL56866.1"/>
    </source>
</evidence>
<feature type="transmembrane region" description="Helical" evidence="1">
    <location>
        <begin position="124"/>
        <end position="145"/>
    </location>
</feature>
<dbReference type="AlphaFoldDB" id="A0A1G9L4Z0"/>
<dbReference type="GO" id="GO:0004175">
    <property type="term" value="F:endopeptidase activity"/>
    <property type="evidence" value="ECO:0007669"/>
    <property type="project" value="UniProtKB-ARBA"/>
</dbReference>
<dbReference type="EMBL" id="FNGP01000003">
    <property type="protein sequence ID" value="SDL56866.1"/>
    <property type="molecule type" value="Genomic_DNA"/>
</dbReference>
<feature type="transmembrane region" description="Helical" evidence="1">
    <location>
        <begin position="276"/>
        <end position="294"/>
    </location>
</feature>
<reference evidence="3 4" key="1">
    <citation type="submission" date="2016-10" db="EMBL/GenBank/DDBJ databases">
        <authorList>
            <person name="de Groot N.N."/>
        </authorList>
    </citation>
    <scope>NUCLEOTIDE SEQUENCE [LARGE SCALE GENOMIC DNA]</scope>
    <source>
        <strain evidence="3 4">CGMCC 1.9159</strain>
    </source>
</reference>
<keyword evidence="4" id="KW-1185">Reference proteome</keyword>
<feature type="transmembrane region" description="Helical" evidence="1">
    <location>
        <begin position="218"/>
        <end position="238"/>
    </location>
</feature>
<name>A0A1G9L4Z0_9ACTN</name>
<gene>
    <name evidence="3" type="ORF">SAMN04488242_2014</name>
</gene>
<dbReference type="PANTHER" id="PTHR36435:SF1">
    <property type="entry name" value="CAAX AMINO TERMINAL PROTEASE FAMILY PROTEIN"/>
    <property type="match status" value="1"/>
</dbReference>
<dbReference type="RefSeq" id="WP_093251606.1">
    <property type="nucleotide sequence ID" value="NZ_FNGP01000003.1"/>
</dbReference>
<evidence type="ECO:0000256" key="1">
    <source>
        <dbReference type="SAM" id="Phobius"/>
    </source>
</evidence>